<dbReference type="InterPro" id="IPR000914">
    <property type="entry name" value="SBP_5_dom"/>
</dbReference>
<evidence type="ECO:0000313" key="4">
    <source>
        <dbReference type="Proteomes" id="UP000618943"/>
    </source>
</evidence>
<dbReference type="InterPro" id="IPR030678">
    <property type="entry name" value="Peptide/Ni-bd"/>
</dbReference>
<feature type="domain" description="Solute-binding protein family 5" evidence="2">
    <location>
        <begin position="90"/>
        <end position="470"/>
    </location>
</feature>
<accession>A0ABS1H6X1</accession>
<dbReference type="PANTHER" id="PTHR30290:SF79">
    <property type="entry name" value="DIPEPTIDE-BINDING PROTEIN DPPE"/>
    <property type="match status" value="1"/>
</dbReference>
<dbReference type="PANTHER" id="PTHR30290">
    <property type="entry name" value="PERIPLASMIC BINDING COMPONENT OF ABC TRANSPORTER"/>
    <property type="match status" value="1"/>
</dbReference>
<dbReference type="Gene3D" id="3.10.105.10">
    <property type="entry name" value="Dipeptide-binding Protein, Domain 3"/>
    <property type="match status" value="1"/>
</dbReference>
<dbReference type="Pfam" id="PF00496">
    <property type="entry name" value="SBP_bac_5"/>
    <property type="match status" value="1"/>
</dbReference>
<name>A0ABS1H6X1_9BACL</name>
<sequence>MTKKKNYLLLTFLAMISLVLAACNFGGETSKDDDKGKDGGDKAKTKELNLVIPSEPPSMNPQLVTDSTSGALITSVFEGLTRLNKEAKAENAMAEDIKISKNKLTYTFRLRDAKWTNGDPVVAGDFEYAWKFALNPDNASEYATQLYYVKGGEAYNKGKGSADDVAVKAVDEKTLEVTLENPTPYFLELTSFYTYMPVNQKVAEANKDWSTEAGKDYVTNGPFTFDDWKHDTSVTLKKNADYWDAATVKLDQVNISMVEKEAVAVQKFKAGEIDYLGPPYQNVALDSIDEFKKNNTLNIMDVSSVYWYKLNTKGKFTKNANIRKALTLAMNRQDLIDNVTKGEQKPALGMIPGAIAGFEEDRGYYKDNDMEGAKAALEAGMKELGIKNASDIKIAISMNTSEAHAAVAQFIQEGWHKNLGINVTIDNAEWQVYLDKLSKLDYDVGRLGWNADYRDPYTFLEMFSTADNGNNDTGWENADYKALMKKSVAETDYEKRVDILKEAEGIAMKEFPVAPIYYYTNLSVKKESVKDMGPDPIANVQLKWVDITK</sequence>
<dbReference type="Gene3D" id="3.90.76.10">
    <property type="entry name" value="Dipeptide-binding Protein, Domain 1"/>
    <property type="match status" value="1"/>
</dbReference>
<keyword evidence="1" id="KW-0732">Signal</keyword>
<dbReference type="Proteomes" id="UP000618943">
    <property type="component" value="Unassembled WGS sequence"/>
</dbReference>
<reference evidence="3 4" key="1">
    <citation type="submission" date="2020-12" db="EMBL/GenBank/DDBJ databases">
        <title>YIM B01967 draft genome.</title>
        <authorList>
            <person name="Yan X."/>
        </authorList>
    </citation>
    <scope>NUCLEOTIDE SEQUENCE [LARGE SCALE GENOMIC DNA]</scope>
    <source>
        <strain evidence="3 4">YIM B01967</strain>
    </source>
</reference>
<dbReference type="InterPro" id="IPR039424">
    <property type="entry name" value="SBP_5"/>
</dbReference>
<feature type="chain" id="PRO_5045126613" evidence="1">
    <location>
        <begin position="22"/>
        <end position="549"/>
    </location>
</feature>
<evidence type="ECO:0000313" key="3">
    <source>
        <dbReference type="EMBL" id="MBK3495163.1"/>
    </source>
</evidence>
<keyword evidence="4" id="KW-1185">Reference proteome</keyword>
<feature type="signal peptide" evidence="1">
    <location>
        <begin position="1"/>
        <end position="21"/>
    </location>
</feature>
<dbReference type="EMBL" id="JAEOAH010000011">
    <property type="protein sequence ID" value="MBK3495163.1"/>
    <property type="molecule type" value="Genomic_DNA"/>
</dbReference>
<organism evidence="3 4">
    <name type="scientific">Viridibacillus soli</name>
    <dbReference type="NCBI Taxonomy" id="2798301"/>
    <lineage>
        <taxon>Bacteria</taxon>
        <taxon>Bacillati</taxon>
        <taxon>Bacillota</taxon>
        <taxon>Bacilli</taxon>
        <taxon>Bacillales</taxon>
        <taxon>Caryophanaceae</taxon>
        <taxon>Viridibacillus</taxon>
    </lineage>
</organism>
<comment type="caution">
    <text evidence="3">The sequence shown here is derived from an EMBL/GenBank/DDBJ whole genome shotgun (WGS) entry which is preliminary data.</text>
</comment>
<dbReference type="CDD" id="cd08504">
    <property type="entry name" value="PBP2_OppA"/>
    <property type="match status" value="1"/>
</dbReference>
<proteinExistence type="predicted"/>
<gene>
    <name evidence="3" type="ORF">JFL43_09905</name>
</gene>
<dbReference type="PIRSF" id="PIRSF002741">
    <property type="entry name" value="MppA"/>
    <property type="match status" value="1"/>
</dbReference>
<evidence type="ECO:0000256" key="1">
    <source>
        <dbReference type="SAM" id="SignalP"/>
    </source>
</evidence>
<dbReference type="Gene3D" id="3.40.190.10">
    <property type="entry name" value="Periplasmic binding protein-like II"/>
    <property type="match status" value="1"/>
</dbReference>
<evidence type="ECO:0000259" key="2">
    <source>
        <dbReference type="Pfam" id="PF00496"/>
    </source>
</evidence>
<dbReference type="PROSITE" id="PS51257">
    <property type="entry name" value="PROKAR_LIPOPROTEIN"/>
    <property type="match status" value="1"/>
</dbReference>
<protein>
    <submittedName>
        <fullName evidence="3">Peptide ABC transporter substrate-binding protein</fullName>
    </submittedName>
</protein>
<dbReference type="SUPFAM" id="SSF53850">
    <property type="entry name" value="Periplasmic binding protein-like II"/>
    <property type="match status" value="1"/>
</dbReference>
<dbReference type="RefSeq" id="WP_200748931.1">
    <property type="nucleotide sequence ID" value="NZ_JAEOAH010000011.1"/>
</dbReference>